<protein>
    <submittedName>
        <fullName evidence="1">RNA polymerase subunit sigma-70</fullName>
    </submittedName>
</protein>
<dbReference type="Proteomes" id="UP000661649">
    <property type="component" value="Unassembled WGS sequence"/>
</dbReference>
<proteinExistence type="predicted"/>
<comment type="caution">
    <text evidence="1">The sequence shown here is derived from an EMBL/GenBank/DDBJ whole genome shotgun (WGS) entry which is preliminary data.</text>
</comment>
<name>A0ABR7PFB7_9FIRM</name>
<reference evidence="1 2" key="1">
    <citation type="submission" date="2020-08" db="EMBL/GenBank/DDBJ databases">
        <title>Genome public.</title>
        <authorList>
            <person name="Liu C."/>
            <person name="Sun Q."/>
        </authorList>
    </citation>
    <scope>NUCLEOTIDE SEQUENCE [LARGE SCALE GENOMIC DNA]</scope>
    <source>
        <strain evidence="1 2">3_YM_SP_D4_24.mj</strain>
    </source>
</reference>
<organism evidence="1 2">
    <name type="scientific">Blautia stercoris</name>
    <dbReference type="NCBI Taxonomy" id="871664"/>
    <lineage>
        <taxon>Bacteria</taxon>
        <taxon>Bacillati</taxon>
        <taxon>Bacillota</taxon>
        <taxon>Clostridia</taxon>
        <taxon>Lachnospirales</taxon>
        <taxon>Lachnospiraceae</taxon>
        <taxon>Blautia</taxon>
    </lineage>
</organism>
<sequence length="137" mass="15883">MDDRQRQQIRELREEGYGYGRIAQILEISENTIKTYCRRHGLGGVATNLASSEGKRQYCPCCKSVLELIPGRKPKKFCSDKCRMKWWNSHLDQVKRKANYSFVCPVCKKQFSVYGNANRKYCSHACYIKARFGGDEV</sequence>
<evidence type="ECO:0000313" key="1">
    <source>
        <dbReference type="EMBL" id="MBC8629506.1"/>
    </source>
</evidence>
<accession>A0ABR7PFB7</accession>
<evidence type="ECO:0000313" key="2">
    <source>
        <dbReference type="Proteomes" id="UP000661649"/>
    </source>
</evidence>
<dbReference type="EMBL" id="JACRTP010000005">
    <property type="protein sequence ID" value="MBC8629506.1"/>
    <property type="molecule type" value="Genomic_DNA"/>
</dbReference>
<keyword evidence="2" id="KW-1185">Reference proteome</keyword>
<dbReference type="RefSeq" id="WP_118701297.1">
    <property type="nucleotide sequence ID" value="NZ_JACRTP010000005.1"/>
</dbReference>
<dbReference type="Gene3D" id="1.10.10.60">
    <property type="entry name" value="Homeodomain-like"/>
    <property type="match status" value="1"/>
</dbReference>
<gene>
    <name evidence="1" type="ORF">H8712_12995</name>
</gene>